<reference evidence="2" key="1">
    <citation type="submission" date="2014-09" db="EMBL/GenBank/DDBJ databases">
        <authorList>
            <person name="Magalhaes I.L.F."/>
            <person name="Oliveira U."/>
            <person name="Santos F.R."/>
            <person name="Vidigal T.H.D.A."/>
            <person name="Brescovit A.D."/>
            <person name="Santos A.J."/>
        </authorList>
    </citation>
    <scope>NUCLEOTIDE SEQUENCE</scope>
    <source>
        <tissue evidence="2">Shoot tissue taken approximately 20 cm above the soil surface</tissue>
    </source>
</reference>
<feature type="compositionally biased region" description="Polar residues" evidence="1">
    <location>
        <begin position="71"/>
        <end position="85"/>
    </location>
</feature>
<feature type="region of interest" description="Disordered" evidence="1">
    <location>
        <begin position="65"/>
        <end position="101"/>
    </location>
</feature>
<dbReference type="AlphaFoldDB" id="A0A0A8YCZ3"/>
<reference evidence="2" key="2">
    <citation type="journal article" date="2015" name="Data Brief">
        <title>Shoot transcriptome of the giant reed, Arundo donax.</title>
        <authorList>
            <person name="Barrero R.A."/>
            <person name="Guerrero F.D."/>
            <person name="Moolhuijzen P."/>
            <person name="Goolsby J.A."/>
            <person name="Tidwell J."/>
            <person name="Bellgard S.E."/>
            <person name="Bellgard M.I."/>
        </authorList>
    </citation>
    <scope>NUCLEOTIDE SEQUENCE</scope>
    <source>
        <tissue evidence="2">Shoot tissue taken approximately 20 cm above the soil surface</tissue>
    </source>
</reference>
<accession>A0A0A8YCZ3</accession>
<dbReference type="EMBL" id="GBRH01274462">
    <property type="protein sequence ID" value="JAD23433.1"/>
    <property type="molecule type" value="Transcribed_RNA"/>
</dbReference>
<protein>
    <submittedName>
        <fullName evidence="2">Uncharacterized protein</fullName>
    </submittedName>
</protein>
<proteinExistence type="predicted"/>
<organism evidence="2">
    <name type="scientific">Arundo donax</name>
    <name type="common">Giant reed</name>
    <name type="synonym">Donax arundinaceus</name>
    <dbReference type="NCBI Taxonomy" id="35708"/>
    <lineage>
        <taxon>Eukaryota</taxon>
        <taxon>Viridiplantae</taxon>
        <taxon>Streptophyta</taxon>
        <taxon>Embryophyta</taxon>
        <taxon>Tracheophyta</taxon>
        <taxon>Spermatophyta</taxon>
        <taxon>Magnoliopsida</taxon>
        <taxon>Liliopsida</taxon>
        <taxon>Poales</taxon>
        <taxon>Poaceae</taxon>
        <taxon>PACMAD clade</taxon>
        <taxon>Arundinoideae</taxon>
        <taxon>Arundineae</taxon>
        <taxon>Arundo</taxon>
    </lineage>
</organism>
<evidence type="ECO:0000313" key="2">
    <source>
        <dbReference type="EMBL" id="JAD23433.1"/>
    </source>
</evidence>
<evidence type="ECO:0000256" key="1">
    <source>
        <dbReference type="SAM" id="MobiDB-lite"/>
    </source>
</evidence>
<name>A0A0A8YCZ3_ARUDO</name>
<sequence>MGVPRFHKLEFPTFDGKEDPLGWLTVATSSSGGSALWRPTRCGLDPTTSPASLSIGISCWNATAGHRHGNASRSCEPTLWATTPEQPAGRTGSPPVSIDGP</sequence>